<organism evidence="1 2">
    <name type="scientific">Chloebia gouldiae</name>
    <name type="common">Gouldian finch</name>
    <name type="synonym">Erythrura gouldiae</name>
    <dbReference type="NCBI Taxonomy" id="44316"/>
    <lineage>
        <taxon>Eukaryota</taxon>
        <taxon>Metazoa</taxon>
        <taxon>Chordata</taxon>
        <taxon>Craniata</taxon>
        <taxon>Vertebrata</taxon>
        <taxon>Euteleostomi</taxon>
        <taxon>Archelosauria</taxon>
        <taxon>Archosauria</taxon>
        <taxon>Dinosauria</taxon>
        <taxon>Saurischia</taxon>
        <taxon>Theropoda</taxon>
        <taxon>Coelurosauria</taxon>
        <taxon>Aves</taxon>
        <taxon>Neognathae</taxon>
        <taxon>Neoaves</taxon>
        <taxon>Telluraves</taxon>
        <taxon>Australaves</taxon>
        <taxon>Passeriformes</taxon>
        <taxon>Passeroidea</taxon>
        <taxon>Passeridae</taxon>
        <taxon>Chloebia</taxon>
    </lineage>
</organism>
<dbReference type="AlphaFoldDB" id="A0A3L8SVA4"/>
<proteinExistence type="predicted"/>
<sequence length="142" mass="15538">MDYRAFETVAQCRKCDSRRAIDASMEAVVSIFKLLLKGPPLPLDCNCGLMDPGEGAAQGCGEPRVHQAAYTLLVVPEELQLDGHKKQKIVTHLLLARRHMSSALSSCGFSVDAALCCSRCWPSWLLREVAASAPCLHQRRAS</sequence>
<evidence type="ECO:0000313" key="1">
    <source>
        <dbReference type="EMBL" id="RLW08906.1"/>
    </source>
</evidence>
<comment type="caution">
    <text evidence="1">The sequence shown here is derived from an EMBL/GenBank/DDBJ whole genome shotgun (WGS) entry which is preliminary data.</text>
</comment>
<evidence type="ECO:0000313" key="2">
    <source>
        <dbReference type="Proteomes" id="UP000276834"/>
    </source>
</evidence>
<accession>A0A3L8SVA4</accession>
<name>A0A3L8SVA4_CHLGU</name>
<dbReference type="Proteomes" id="UP000276834">
    <property type="component" value="Unassembled WGS sequence"/>
</dbReference>
<protein>
    <submittedName>
        <fullName evidence="1">Uncharacterized protein</fullName>
    </submittedName>
</protein>
<gene>
    <name evidence="1" type="ORF">DV515_00002869</name>
</gene>
<keyword evidence="2" id="KW-1185">Reference proteome</keyword>
<reference evidence="1 2" key="1">
    <citation type="journal article" date="2018" name="Proc. R. Soc. B">
        <title>A non-coding region near Follistatin controls head colour polymorphism in the Gouldian finch.</title>
        <authorList>
            <person name="Toomey M.B."/>
            <person name="Marques C.I."/>
            <person name="Andrade P."/>
            <person name="Araujo P.M."/>
            <person name="Sabatino S."/>
            <person name="Gazda M.A."/>
            <person name="Afonso S."/>
            <person name="Lopes R.J."/>
            <person name="Corbo J.C."/>
            <person name="Carneiro M."/>
        </authorList>
    </citation>
    <scope>NUCLEOTIDE SEQUENCE [LARGE SCALE GENOMIC DNA]</scope>
    <source>
        <strain evidence="1">Red01</strain>
        <tissue evidence="1">Muscle</tissue>
    </source>
</reference>
<dbReference type="EMBL" id="QUSF01000005">
    <property type="protein sequence ID" value="RLW08906.1"/>
    <property type="molecule type" value="Genomic_DNA"/>
</dbReference>
<feature type="non-terminal residue" evidence="1">
    <location>
        <position position="142"/>
    </location>
</feature>